<name>A0A8H7RR34_9FUNG</name>
<dbReference type="InterPro" id="IPR032675">
    <property type="entry name" value="LRR_dom_sf"/>
</dbReference>
<comment type="caution">
    <text evidence="1">The sequence shown here is derived from an EMBL/GenBank/DDBJ whole genome shotgun (WGS) entry which is preliminary data.</text>
</comment>
<evidence type="ECO:0000313" key="2">
    <source>
        <dbReference type="Proteomes" id="UP000650833"/>
    </source>
</evidence>
<dbReference type="Proteomes" id="UP000650833">
    <property type="component" value="Unassembled WGS sequence"/>
</dbReference>
<dbReference type="OrthoDB" id="2203399at2759"/>
<gene>
    <name evidence="1" type="ORF">INT46_000941</name>
</gene>
<organism evidence="1 2">
    <name type="scientific">Mucor plumbeus</name>
    <dbReference type="NCBI Taxonomy" id="97098"/>
    <lineage>
        <taxon>Eukaryota</taxon>
        <taxon>Fungi</taxon>
        <taxon>Fungi incertae sedis</taxon>
        <taxon>Mucoromycota</taxon>
        <taxon>Mucoromycotina</taxon>
        <taxon>Mucoromycetes</taxon>
        <taxon>Mucorales</taxon>
        <taxon>Mucorineae</taxon>
        <taxon>Mucoraceae</taxon>
        <taxon>Mucor</taxon>
    </lineage>
</organism>
<evidence type="ECO:0000313" key="1">
    <source>
        <dbReference type="EMBL" id="KAG2214722.1"/>
    </source>
</evidence>
<protein>
    <submittedName>
        <fullName evidence="1">Uncharacterized protein</fullName>
    </submittedName>
</protein>
<dbReference type="SUPFAM" id="SSF52047">
    <property type="entry name" value="RNI-like"/>
    <property type="match status" value="1"/>
</dbReference>
<proteinExistence type="predicted"/>
<dbReference type="EMBL" id="JAEPRC010000021">
    <property type="protein sequence ID" value="KAG2214722.1"/>
    <property type="molecule type" value="Genomic_DNA"/>
</dbReference>
<accession>A0A8H7RR34</accession>
<reference evidence="1" key="1">
    <citation type="submission" date="2020-12" db="EMBL/GenBank/DDBJ databases">
        <title>Metabolic potential, ecology and presence of endohyphal bacteria is reflected in genomic diversity of Mucoromycotina.</title>
        <authorList>
            <person name="Muszewska A."/>
            <person name="Okrasinska A."/>
            <person name="Steczkiewicz K."/>
            <person name="Drgas O."/>
            <person name="Orlowska M."/>
            <person name="Perlinska-Lenart U."/>
            <person name="Aleksandrzak-Piekarczyk T."/>
            <person name="Szatraj K."/>
            <person name="Zielenkiewicz U."/>
            <person name="Pilsyk S."/>
            <person name="Malc E."/>
            <person name="Mieczkowski P."/>
            <person name="Kruszewska J.S."/>
            <person name="Biernat P."/>
            <person name="Pawlowska J."/>
        </authorList>
    </citation>
    <scope>NUCLEOTIDE SEQUENCE</scope>
    <source>
        <strain evidence="1">CBS 226.32</strain>
    </source>
</reference>
<keyword evidence="2" id="KW-1185">Reference proteome</keyword>
<dbReference type="AlphaFoldDB" id="A0A8H7RR34"/>
<dbReference type="Gene3D" id="3.80.10.10">
    <property type="entry name" value="Ribonuclease Inhibitor"/>
    <property type="match status" value="1"/>
</dbReference>
<sequence length="480" mass="55480">MNETFKGWSSTLESIEDTSTNMLSAFMLNCSTQPFKHLRRLWLNYSNIVESKLVSGMNYSLKGLKQAPALEEITLRYTYVSFADLDILHQHCQQLHSLRLEFADIANHPSAPGQRFIYDIPPLHYEPTEAPNLKSLDIVSSHIGSGAPILHYIAVKYKHAERIICNVSNIIQRSMSDTYREQAVVLLLSCAKLKQFDCNLFAITPSILRLMDSQGIDKIQKFTIGLSDDTENFVVLCTSDNYKLELKDLTMKIGIYPNHFNDILLNLRNLTRLQLINFGYPTIGASSEFEEEGYGYEEATMLPFDVLLSGLEHLEIVELQGFFISMNNVEKTQHNVKEISINECTFESFLNEEDGTLFSICNYISACCLQLQLLSLNGYWNYDPQESEVNLKLFDHTQLTRIEVFIMYSCPYIRHIDEEGAETWFEIQRNEQDYQGFTYVPVSEELPSHVKENNQYFTIECKDSKIFYAEKVYYQEPFLF</sequence>